<name>X1VQQ5_9ZZZZ</name>
<accession>X1VQQ5</accession>
<organism evidence="1">
    <name type="scientific">marine sediment metagenome</name>
    <dbReference type="NCBI Taxonomy" id="412755"/>
    <lineage>
        <taxon>unclassified sequences</taxon>
        <taxon>metagenomes</taxon>
        <taxon>ecological metagenomes</taxon>
    </lineage>
</organism>
<protein>
    <submittedName>
        <fullName evidence="1">Uncharacterized protein</fullName>
    </submittedName>
</protein>
<proteinExistence type="predicted"/>
<feature type="non-terminal residue" evidence="1">
    <location>
        <position position="34"/>
    </location>
</feature>
<comment type="caution">
    <text evidence="1">The sequence shown here is derived from an EMBL/GenBank/DDBJ whole genome shotgun (WGS) entry which is preliminary data.</text>
</comment>
<dbReference type="EMBL" id="BARW01039262">
    <property type="protein sequence ID" value="GAJ19106.1"/>
    <property type="molecule type" value="Genomic_DNA"/>
</dbReference>
<reference evidence="1" key="1">
    <citation type="journal article" date="2014" name="Front. Microbiol.">
        <title>High frequency of phylogenetically diverse reductive dehalogenase-homologous genes in deep subseafloor sedimentary metagenomes.</title>
        <authorList>
            <person name="Kawai M."/>
            <person name="Futagami T."/>
            <person name="Toyoda A."/>
            <person name="Takaki Y."/>
            <person name="Nishi S."/>
            <person name="Hori S."/>
            <person name="Arai W."/>
            <person name="Tsubouchi T."/>
            <person name="Morono Y."/>
            <person name="Uchiyama I."/>
            <person name="Ito T."/>
            <person name="Fujiyama A."/>
            <person name="Inagaki F."/>
            <person name="Takami H."/>
        </authorList>
    </citation>
    <scope>NUCLEOTIDE SEQUENCE</scope>
    <source>
        <strain evidence="1">Expedition CK06-06</strain>
    </source>
</reference>
<dbReference type="AlphaFoldDB" id="X1VQQ5"/>
<evidence type="ECO:0000313" key="1">
    <source>
        <dbReference type="EMBL" id="GAJ19106.1"/>
    </source>
</evidence>
<gene>
    <name evidence="1" type="ORF">S12H4_59875</name>
</gene>
<sequence>MYVVGRINNTVFQYSLSTPWDVSTASYAWKSKDV</sequence>